<dbReference type="RefSeq" id="WP_138058313.1">
    <property type="nucleotide sequence ID" value="NZ_VAWE01000003.1"/>
</dbReference>
<reference evidence="1 2" key="1">
    <citation type="submission" date="2019-05" db="EMBL/GenBank/DDBJ databases">
        <title>Streptomyces marianii sp. nov., a novel marine actinomycete from southern coast of India.</title>
        <authorList>
            <person name="Iniyan A.M."/>
            <person name="Wink J."/>
            <person name="Ramprasad E."/>
            <person name="Ramana C.V."/>
            <person name="Bunk B."/>
            <person name="Sproer C."/>
            <person name="Joseph F.-J.R.S."/>
            <person name="Vincent S.G.P."/>
        </authorList>
    </citation>
    <scope>NUCLEOTIDE SEQUENCE [LARGE SCALE GENOMIC DNA]</scope>
    <source>
        <strain evidence="1 2">ICN19</strain>
    </source>
</reference>
<dbReference type="EMBL" id="VAWE01000003">
    <property type="protein sequence ID" value="TLQ38943.1"/>
    <property type="molecule type" value="Genomic_DNA"/>
</dbReference>
<accession>A0A5R9DTD3</accession>
<organism evidence="1 2">
    <name type="scientific">Streptomyces marianii</name>
    <dbReference type="NCBI Taxonomy" id="1817406"/>
    <lineage>
        <taxon>Bacteria</taxon>
        <taxon>Bacillati</taxon>
        <taxon>Actinomycetota</taxon>
        <taxon>Actinomycetes</taxon>
        <taxon>Kitasatosporales</taxon>
        <taxon>Streptomycetaceae</taxon>
        <taxon>Streptomyces</taxon>
    </lineage>
</organism>
<protein>
    <submittedName>
        <fullName evidence="1">Uncharacterized protein</fullName>
    </submittedName>
</protein>
<evidence type="ECO:0000313" key="2">
    <source>
        <dbReference type="Proteomes" id="UP000305921"/>
    </source>
</evidence>
<keyword evidence="2" id="KW-1185">Reference proteome</keyword>
<dbReference type="AlphaFoldDB" id="A0A5R9DTD3"/>
<sequence length="89" mass="10078">MSDPGPARQGWTLEEQHNFERAHSLLGSVIAAYSSLIGVADAERAEELRRERRQYVLERNRLAVHDHAAVQRVLEECPGVLRRFEAAGQ</sequence>
<proteinExistence type="predicted"/>
<name>A0A5R9DTD3_9ACTN</name>
<comment type="caution">
    <text evidence="1">The sequence shown here is derived from an EMBL/GenBank/DDBJ whole genome shotgun (WGS) entry which is preliminary data.</text>
</comment>
<gene>
    <name evidence="1" type="ORF">FEF34_39670</name>
</gene>
<dbReference type="Proteomes" id="UP000305921">
    <property type="component" value="Unassembled WGS sequence"/>
</dbReference>
<evidence type="ECO:0000313" key="1">
    <source>
        <dbReference type="EMBL" id="TLQ38943.1"/>
    </source>
</evidence>